<keyword evidence="13" id="KW-0511">Multifunctional enzyme</keyword>
<evidence type="ECO:0000256" key="9">
    <source>
        <dbReference type="ARBA" id="ARBA00022822"/>
    </source>
</evidence>
<comment type="similarity">
    <text evidence="15">Belongs to the TrpC family.</text>
</comment>
<evidence type="ECO:0000256" key="5">
    <source>
        <dbReference type="ARBA" id="ARBA00007902"/>
    </source>
</evidence>
<dbReference type="PANTHER" id="PTHR22854">
    <property type="entry name" value="TRYPTOPHAN BIOSYNTHESIS PROTEIN"/>
    <property type="match status" value="1"/>
</dbReference>
<evidence type="ECO:0000256" key="13">
    <source>
        <dbReference type="ARBA" id="ARBA00023268"/>
    </source>
</evidence>
<evidence type="ECO:0000313" key="19">
    <source>
        <dbReference type="EMBL" id="ALS98759.1"/>
    </source>
</evidence>
<dbReference type="GO" id="GO:0004425">
    <property type="term" value="F:indole-3-glycerol-phosphate synthase activity"/>
    <property type="evidence" value="ECO:0007669"/>
    <property type="project" value="UniProtKB-UniRule"/>
</dbReference>
<gene>
    <name evidence="16" type="primary">trpF</name>
    <name evidence="15" type="synonym">trpC</name>
    <name evidence="19" type="ORF">AT746_11075</name>
</gene>
<dbReference type="InterPro" id="IPR011060">
    <property type="entry name" value="RibuloseP-bd_barrel"/>
</dbReference>
<dbReference type="HAMAP" id="MF_00135">
    <property type="entry name" value="PRAI"/>
    <property type="match status" value="1"/>
</dbReference>
<dbReference type="CDD" id="cd00331">
    <property type="entry name" value="IGPS"/>
    <property type="match status" value="1"/>
</dbReference>
<organism evidence="19 20">
    <name type="scientific">Lacimicrobium alkaliphilum</name>
    <dbReference type="NCBI Taxonomy" id="1526571"/>
    <lineage>
        <taxon>Bacteria</taxon>
        <taxon>Pseudomonadati</taxon>
        <taxon>Pseudomonadota</taxon>
        <taxon>Gammaproteobacteria</taxon>
        <taxon>Alteromonadales</taxon>
        <taxon>Alteromonadaceae</taxon>
        <taxon>Lacimicrobium</taxon>
    </lineage>
</organism>
<evidence type="ECO:0000256" key="6">
    <source>
        <dbReference type="ARBA" id="ARBA00009847"/>
    </source>
</evidence>
<dbReference type="SUPFAM" id="SSF51366">
    <property type="entry name" value="Ribulose-phoshate binding barrel"/>
    <property type="match status" value="2"/>
</dbReference>
<dbReference type="STRING" id="1526571.AT746_11075"/>
<comment type="similarity">
    <text evidence="5">In the N-terminal section; belongs to the TrpC family.</text>
</comment>
<evidence type="ECO:0000256" key="1">
    <source>
        <dbReference type="ARBA" id="ARBA00001164"/>
    </source>
</evidence>
<evidence type="ECO:0000256" key="7">
    <source>
        <dbReference type="ARBA" id="ARBA00022605"/>
    </source>
</evidence>
<proteinExistence type="inferred from homology"/>
<dbReference type="EC" id="5.3.1.24" evidence="16"/>
<evidence type="ECO:0000256" key="15">
    <source>
        <dbReference type="HAMAP-Rule" id="MF_00134"/>
    </source>
</evidence>
<protein>
    <recommendedName>
        <fullName evidence="15 16">Multifunctional fusion protein</fullName>
    </recommendedName>
    <domain>
        <recommendedName>
            <fullName evidence="15">Indole-3-glycerol phosphate synthase</fullName>
            <shortName evidence="15">IGPS</shortName>
            <ecNumber evidence="15">4.1.1.48</ecNumber>
        </recommendedName>
    </domain>
    <domain>
        <recommendedName>
            <fullName evidence="16">N-(5'-phosphoribosyl)anthranilate isomerase</fullName>
            <shortName evidence="16">PRAI</shortName>
            <ecNumber evidence="16">5.3.1.24</ecNumber>
        </recommendedName>
    </domain>
</protein>
<keyword evidence="7 15" id="KW-0028">Amino-acid biosynthesis</keyword>
<evidence type="ECO:0000256" key="12">
    <source>
        <dbReference type="ARBA" id="ARBA00023239"/>
    </source>
</evidence>
<evidence type="ECO:0000256" key="10">
    <source>
        <dbReference type="ARBA" id="ARBA00023141"/>
    </source>
</evidence>
<evidence type="ECO:0000256" key="8">
    <source>
        <dbReference type="ARBA" id="ARBA00022793"/>
    </source>
</evidence>
<dbReference type="EMBL" id="CP013650">
    <property type="protein sequence ID" value="ALS98759.1"/>
    <property type="molecule type" value="Genomic_DNA"/>
</dbReference>
<accession>A0A0U2ZIF4</accession>
<comment type="similarity">
    <text evidence="16">Belongs to the TrpF family.</text>
</comment>
<dbReference type="InterPro" id="IPR001240">
    <property type="entry name" value="PRAI_dom"/>
</dbReference>
<dbReference type="OrthoDB" id="9804217at2"/>
<dbReference type="HAMAP" id="MF_00134_B">
    <property type="entry name" value="IGPS_B"/>
    <property type="match status" value="1"/>
</dbReference>
<dbReference type="InterPro" id="IPR013798">
    <property type="entry name" value="Indole-3-glycerol_P_synth_dom"/>
</dbReference>
<comment type="catalytic activity">
    <reaction evidence="1 16">
        <text>N-(5-phospho-beta-D-ribosyl)anthranilate = 1-(2-carboxyphenylamino)-1-deoxy-D-ribulose 5-phosphate</text>
        <dbReference type="Rhea" id="RHEA:21540"/>
        <dbReference type="ChEBI" id="CHEBI:18277"/>
        <dbReference type="ChEBI" id="CHEBI:58613"/>
        <dbReference type="EC" id="5.3.1.24"/>
    </reaction>
</comment>
<evidence type="ECO:0000256" key="16">
    <source>
        <dbReference type="HAMAP-Rule" id="MF_00135"/>
    </source>
</evidence>
<evidence type="ECO:0000256" key="14">
    <source>
        <dbReference type="ARBA" id="ARBA00025592"/>
    </source>
</evidence>
<keyword evidence="9 15" id="KW-0822">Tryptophan biosynthesis</keyword>
<name>A0A0U2ZIF4_9ALTE</name>
<dbReference type="PANTHER" id="PTHR22854:SF2">
    <property type="entry name" value="INDOLE-3-GLYCEROL-PHOSPHATE SYNTHASE"/>
    <property type="match status" value="1"/>
</dbReference>
<evidence type="ECO:0000256" key="4">
    <source>
        <dbReference type="ARBA" id="ARBA00004696"/>
    </source>
</evidence>
<dbReference type="Pfam" id="PF00697">
    <property type="entry name" value="PRAI"/>
    <property type="match status" value="1"/>
</dbReference>
<dbReference type="Pfam" id="PF00218">
    <property type="entry name" value="IGPS"/>
    <property type="match status" value="1"/>
</dbReference>
<dbReference type="CDD" id="cd00405">
    <property type="entry name" value="PRAI"/>
    <property type="match status" value="1"/>
</dbReference>
<evidence type="ECO:0000313" key="20">
    <source>
        <dbReference type="Proteomes" id="UP000068447"/>
    </source>
</evidence>
<keyword evidence="11 16" id="KW-0413">Isomerase</keyword>
<dbReference type="Gene3D" id="3.20.20.70">
    <property type="entry name" value="Aldolase class I"/>
    <property type="match status" value="2"/>
</dbReference>
<dbReference type="PROSITE" id="PS00614">
    <property type="entry name" value="IGPS"/>
    <property type="match status" value="1"/>
</dbReference>
<feature type="domain" description="N-(5'phosphoribosyl) anthranilate isomerase (PRAI)" evidence="18">
    <location>
        <begin position="257"/>
        <end position="452"/>
    </location>
</feature>
<dbReference type="RefSeq" id="WP_062480285.1">
    <property type="nucleotide sequence ID" value="NZ_CP013650.1"/>
</dbReference>
<dbReference type="NCBIfam" id="NF006945">
    <property type="entry name" value="PRK09427.1"/>
    <property type="match status" value="1"/>
</dbReference>
<evidence type="ECO:0000256" key="11">
    <source>
        <dbReference type="ARBA" id="ARBA00023235"/>
    </source>
</evidence>
<evidence type="ECO:0000259" key="17">
    <source>
        <dbReference type="Pfam" id="PF00218"/>
    </source>
</evidence>
<dbReference type="KEGG" id="lal:AT746_11075"/>
<dbReference type="Proteomes" id="UP000068447">
    <property type="component" value="Chromosome"/>
</dbReference>
<dbReference type="EC" id="4.1.1.48" evidence="15"/>
<dbReference type="InterPro" id="IPR013785">
    <property type="entry name" value="Aldolase_TIM"/>
</dbReference>
<evidence type="ECO:0000256" key="3">
    <source>
        <dbReference type="ARBA" id="ARBA00004664"/>
    </source>
</evidence>
<dbReference type="UniPathway" id="UPA00035">
    <property type="reaction ID" value="UER00042"/>
</dbReference>
<comment type="pathway">
    <text evidence="3 16">Amino-acid biosynthesis; L-tryptophan biosynthesis; L-tryptophan from chorismate: step 3/5.</text>
</comment>
<comment type="catalytic activity">
    <reaction evidence="2 15">
        <text>1-(2-carboxyphenylamino)-1-deoxy-D-ribulose 5-phosphate + H(+) = (1S,2R)-1-C-(indol-3-yl)glycerol 3-phosphate + CO2 + H2O</text>
        <dbReference type="Rhea" id="RHEA:23476"/>
        <dbReference type="ChEBI" id="CHEBI:15377"/>
        <dbReference type="ChEBI" id="CHEBI:15378"/>
        <dbReference type="ChEBI" id="CHEBI:16526"/>
        <dbReference type="ChEBI" id="CHEBI:58613"/>
        <dbReference type="ChEBI" id="CHEBI:58866"/>
        <dbReference type="EC" id="4.1.1.48"/>
    </reaction>
</comment>
<dbReference type="InterPro" id="IPR045186">
    <property type="entry name" value="Indole-3-glycerol_P_synth"/>
</dbReference>
<dbReference type="AlphaFoldDB" id="A0A0U2ZIF4"/>
<comment type="function">
    <text evidence="14">Bifunctional enzyme that catalyzes two sequential steps of tryptophan biosynthetic pathway. The first reaction is catalyzed by the isomerase, coded by the TrpF domain; the second reaction is catalyzed by the synthase, coded by the TrpC domain.</text>
</comment>
<evidence type="ECO:0000259" key="18">
    <source>
        <dbReference type="Pfam" id="PF00697"/>
    </source>
</evidence>
<keyword evidence="10 15" id="KW-0057">Aromatic amino acid biosynthesis</keyword>
<keyword evidence="8 15" id="KW-0210">Decarboxylase</keyword>
<dbReference type="GO" id="GO:0000162">
    <property type="term" value="P:L-tryptophan biosynthetic process"/>
    <property type="evidence" value="ECO:0007669"/>
    <property type="project" value="UniProtKB-UniRule"/>
</dbReference>
<evidence type="ECO:0000256" key="2">
    <source>
        <dbReference type="ARBA" id="ARBA00001633"/>
    </source>
</evidence>
<sequence>MENVLQKIVADKKIELEALKQARPLQSFIDTLTPSEKSLYQALSQPQAGYIFECKKASPSKGLIRAHFDLDEILAAYTPYASAISVLTDKKYFQGSYDYLRYVTDRVSQPVLNKDFFIDPYQVYLARYYNADAILLMLSVLDDQQYKELASLAERYRLDVLTEVSNEEEAARANRLGAKIIGINNRNLRDLSTDLSATGRLAPLLNKDALIISESGIYTHQDVLQLAPFADGFLVGSALMAQQDLSQAVKNLVFGQIKICGITTAEYAAVVRASGACYAGLIFAEKSPRAITAEQAKAIVSQVPFNYVGVFVNEQPEKVAELADALNLSAVQLHGQEDSDYIQTLRKLLPEDCELWKAQGVSDSLPPLNMAEVDRHLLDCQVRDQFGGTGTSFNWALLNEIKDKSRLVLAGGLSAENIKEAAATGAAILDVNSGVESAPGRKDADKITELFKQLRDY</sequence>
<comment type="similarity">
    <text evidence="6">In the C-terminal section; belongs to the TrpF family.</text>
</comment>
<dbReference type="InterPro" id="IPR001468">
    <property type="entry name" value="Indole-3-GlycerolPSynthase_CS"/>
</dbReference>
<dbReference type="FunFam" id="3.20.20.70:FF:000024">
    <property type="entry name" value="Indole-3-glycerol phosphate synthase"/>
    <property type="match status" value="1"/>
</dbReference>
<dbReference type="GO" id="GO:0004640">
    <property type="term" value="F:phosphoribosylanthranilate isomerase activity"/>
    <property type="evidence" value="ECO:0007669"/>
    <property type="project" value="UniProtKB-UniRule"/>
</dbReference>
<feature type="domain" description="Indole-3-glycerol phosphate synthase" evidence="17">
    <location>
        <begin position="5"/>
        <end position="252"/>
    </location>
</feature>
<keyword evidence="12 15" id="KW-0456">Lyase</keyword>
<comment type="pathway">
    <text evidence="4 15">Amino-acid biosynthesis; L-tryptophan biosynthesis; L-tryptophan from chorismate: step 4/5.</text>
</comment>
<reference evidence="19 20" key="1">
    <citation type="submission" date="2015-12" db="EMBL/GenBank/DDBJ databases">
        <title>Complete genome of Lacimicrobium alkaliphilum KCTC 32984.</title>
        <authorList>
            <person name="Kim S.-G."/>
            <person name="Lee Y.-J."/>
        </authorList>
    </citation>
    <scope>NUCLEOTIDE SEQUENCE [LARGE SCALE GENOMIC DNA]</scope>
    <source>
        <strain evidence="19 20">YelD216</strain>
    </source>
</reference>
<keyword evidence="20" id="KW-1185">Reference proteome</keyword>